<dbReference type="Proteomes" id="UP000265520">
    <property type="component" value="Unassembled WGS sequence"/>
</dbReference>
<feature type="compositionally biased region" description="Basic and acidic residues" evidence="1">
    <location>
        <begin position="17"/>
        <end position="27"/>
    </location>
</feature>
<sequence>MQKREVETQGKSPPIGDRQRDTREEKTSGTADNKAGEVDAPISSRGTVAQEHTGRKKNIHASTIPPAPDRHARMGP</sequence>
<comment type="caution">
    <text evidence="2">The sequence shown here is derived from an EMBL/GenBank/DDBJ whole genome shotgun (WGS) entry which is preliminary data.</text>
</comment>
<dbReference type="AlphaFoldDB" id="A0A392T9N0"/>
<proteinExistence type="predicted"/>
<evidence type="ECO:0000313" key="2">
    <source>
        <dbReference type="EMBL" id="MCI57759.1"/>
    </source>
</evidence>
<organism evidence="2 3">
    <name type="scientific">Trifolium medium</name>
    <dbReference type="NCBI Taxonomy" id="97028"/>
    <lineage>
        <taxon>Eukaryota</taxon>
        <taxon>Viridiplantae</taxon>
        <taxon>Streptophyta</taxon>
        <taxon>Embryophyta</taxon>
        <taxon>Tracheophyta</taxon>
        <taxon>Spermatophyta</taxon>
        <taxon>Magnoliopsida</taxon>
        <taxon>eudicotyledons</taxon>
        <taxon>Gunneridae</taxon>
        <taxon>Pentapetalae</taxon>
        <taxon>rosids</taxon>
        <taxon>fabids</taxon>
        <taxon>Fabales</taxon>
        <taxon>Fabaceae</taxon>
        <taxon>Papilionoideae</taxon>
        <taxon>50 kb inversion clade</taxon>
        <taxon>NPAAA clade</taxon>
        <taxon>Hologalegina</taxon>
        <taxon>IRL clade</taxon>
        <taxon>Trifolieae</taxon>
        <taxon>Trifolium</taxon>
    </lineage>
</organism>
<accession>A0A392T9N0</accession>
<feature type="region of interest" description="Disordered" evidence="1">
    <location>
        <begin position="1"/>
        <end position="76"/>
    </location>
</feature>
<feature type="non-terminal residue" evidence="2">
    <location>
        <position position="76"/>
    </location>
</feature>
<keyword evidence="3" id="KW-1185">Reference proteome</keyword>
<protein>
    <submittedName>
        <fullName evidence="2">Uncharacterized protein</fullName>
    </submittedName>
</protein>
<evidence type="ECO:0000256" key="1">
    <source>
        <dbReference type="SAM" id="MobiDB-lite"/>
    </source>
</evidence>
<reference evidence="2 3" key="1">
    <citation type="journal article" date="2018" name="Front. Plant Sci.">
        <title>Red Clover (Trifolium pratense) and Zigzag Clover (T. medium) - A Picture of Genomic Similarities and Differences.</title>
        <authorList>
            <person name="Dluhosova J."/>
            <person name="Istvanek J."/>
            <person name="Nedelnik J."/>
            <person name="Repkova J."/>
        </authorList>
    </citation>
    <scope>NUCLEOTIDE SEQUENCE [LARGE SCALE GENOMIC DNA]</scope>
    <source>
        <strain evidence="3">cv. 10/8</strain>
        <tissue evidence="2">Leaf</tissue>
    </source>
</reference>
<dbReference type="EMBL" id="LXQA010534485">
    <property type="protein sequence ID" value="MCI57759.1"/>
    <property type="molecule type" value="Genomic_DNA"/>
</dbReference>
<name>A0A392T9N0_9FABA</name>
<evidence type="ECO:0000313" key="3">
    <source>
        <dbReference type="Proteomes" id="UP000265520"/>
    </source>
</evidence>